<reference evidence="1" key="1">
    <citation type="submission" date="2010-07" db="EMBL/GenBank/DDBJ databases">
        <authorList>
            <consortium name="CONSOLIDER consortium CSD2007-00005"/>
            <person name="Guazzaroni M.-E."/>
            <person name="Richter M."/>
            <person name="Garcia-Salamanca A."/>
            <person name="Yarza P."/>
            <person name="Ferrer M."/>
        </authorList>
    </citation>
    <scope>NUCLEOTIDE SEQUENCE</scope>
</reference>
<protein>
    <submittedName>
        <fullName evidence="1">Uncharacterized protein</fullName>
    </submittedName>
</protein>
<dbReference type="GO" id="GO:0004176">
    <property type="term" value="F:ATP-dependent peptidase activity"/>
    <property type="evidence" value="ECO:0007669"/>
    <property type="project" value="InterPro"/>
</dbReference>
<dbReference type="InterPro" id="IPR020568">
    <property type="entry name" value="Ribosomal_Su5_D2-typ_SF"/>
</dbReference>
<accession>D9PNJ7</accession>
<dbReference type="GO" id="GO:0006508">
    <property type="term" value="P:proteolysis"/>
    <property type="evidence" value="ECO:0007669"/>
    <property type="project" value="InterPro"/>
</dbReference>
<dbReference type="Gene3D" id="1.25.40.10">
    <property type="entry name" value="Tetratricopeptide repeat domain"/>
    <property type="match status" value="1"/>
</dbReference>
<dbReference type="EMBL" id="ADZX01000971">
    <property type="protein sequence ID" value="EFK94863.1"/>
    <property type="molecule type" value="Genomic_DNA"/>
</dbReference>
<dbReference type="Gene3D" id="3.30.230.10">
    <property type="match status" value="1"/>
</dbReference>
<organism evidence="1">
    <name type="scientific">sediment metagenome</name>
    <dbReference type="NCBI Taxonomy" id="749907"/>
    <lineage>
        <taxon>unclassified sequences</taxon>
        <taxon>metagenomes</taxon>
        <taxon>ecological metagenomes</taxon>
    </lineage>
</organism>
<sequence length="655" mass="75112">MKSYYITGDCSPLTVIRQHELAGNFNALIQAIAEDYDTLRSLQPELVALLKKTIRKHRGYLSSETIKSLDKLPSSWLEHSISAKKFSSLSFSVPDAGVGCVVFPVVTTFGQLREVCVTKRGSSLLSPLRNQLIDRVGAALFDIFRKTYRRALIWKPEQFFLSVTDSYGKEDNEVNGDSMALPLALALYSHITKIPVPVDISATADVKRNGHIAPVESVEEKLAAISRERHFIKRVLVSYRQKLEFTLPGIELITIGNLKEAITAVFNSLPKTLFTPAVLDIETEIAVLRRQYESYQIDTCLENASCLIAYLRSAKCSLPKNRRIPALFTCYWRKGCCYCHKGQVDKAFEALESARKLHDKHKGLIRHEDFLQSLNNYAVALKDVFRYAEAEKQHRKIHKELEKIGALNHPKGKNLSSWSQLKFARGQLSEAADLQKQAIDLINEQDRHRNYGYLAWFYTRMGDLSGAQKALKKTEKLLDELFIKDKKFFHWSKSEYLYRGIMVQKKGSRSLVNQIRQMQDIYAHYPEINHYAVALTCKFYGLALLATGDESKGLEKLQQSLSFFEMHPEPLMRLIASSIRVERALYFLTRNNAIKEVMMDIREVQKSLLIQKDIRRFFTPEIKQLQYIIDFDKSSESLLSKLIRSLETLKSKIPY</sequence>
<proteinExistence type="predicted"/>
<comment type="caution">
    <text evidence="1">The sequence shown here is derived from an EMBL/GenBank/DDBJ whole genome shotgun (WGS) entry which is preliminary data.</text>
</comment>
<dbReference type="InterPro" id="IPR011990">
    <property type="entry name" value="TPR-like_helical_dom_sf"/>
</dbReference>
<dbReference type="SUPFAM" id="SSF48452">
    <property type="entry name" value="TPR-like"/>
    <property type="match status" value="1"/>
</dbReference>
<evidence type="ECO:0000313" key="1">
    <source>
        <dbReference type="EMBL" id="EFK94863.1"/>
    </source>
</evidence>
<name>D9PNJ7_9ZZZZ</name>
<dbReference type="AlphaFoldDB" id="D9PNJ7"/>
<dbReference type="SUPFAM" id="SSF54211">
    <property type="entry name" value="Ribosomal protein S5 domain 2-like"/>
    <property type="match status" value="1"/>
</dbReference>
<reference evidence="1" key="2">
    <citation type="journal article" date="2011" name="Microb. Ecol.">
        <title>Taxonomic and Functional Metagenomic Profiling of the Microbial Community in the Anoxic Sediment of a Sub-saline Shallow Lake (Laguna de Carrizo, Central Spain).</title>
        <authorList>
            <person name="Ferrer M."/>
            <person name="Guazzaroni M.E."/>
            <person name="Richter M."/>
            <person name="Garcia-Salamanca A."/>
            <person name="Yarza P."/>
            <person name="Suarez-Suarez A."/>
            <person name="Solano J."/>
            <person name="Alcaide M."/>
            <person name="van Dillewijn P."/>
            <person name="Molina-Henares M.A."/>
            <person name="Lopez-Cortes N."/>
            <person name="Al-Ramahi Y."/>
            <person name="Guerrero C."/>
            <person name="Acosta A."/>
            <person name="de Eugenio L.I."/>
            <person name="Martinez V."/>
            <person name="Marques S."/>
            <person name="Rojo F."/>
            <person name="Santero E."/>
            <person name="Genilloud O."/>
            <person name="Perez-Perez J."/>
            <person name="Rossello-Mora R."/>
            <person name="Ramos J.L."/>
        </authorList>
    </citation>
    <scope>NUCLEOTIDE SEQUENCE</scope>
</reference>
<gene>
    <name evidence="1" type="ORF">LDC_3130</name>
</gene>
<dbReference type="GO" id="GO:0004252">
    <property type="term" value="F:serine-type endopeptidase activity"/>
    <property type="evidence" value="ECO:0007669"/>
    <property type="project" value="InterPro"/>
</dbReference>
<dbReference type="InterPro" id="IPR014721">
    <property type="entry name" value="Ribsml_uS5_D2-typ_fold_subgr"/>
</dbReference>